<dbReference type="AlphaFoldDB" id="A0A074W1W8"/>
<organism evidence="4 5">
    <name type="scientific">Snodgrassella alvi SCGC AB-598-J21</name>
    <dbReference type="NCBI Taxonomy" id="1385367"/>
    <lineage>
        <taxon>Bacteria</taxon>
        <taxon>Pseudomonadati</taxon>
        <taxon>Pseudomonadota</taxon>
        <taxon>Betaproteobacteria</taxon>
        <taxon>Neisseriales</taxon>
        <taxon>Neisseriaceae</taxon>
        <taxon>Snodgrassella</taxon>
    </lineage>
</organism>
<evidence type="ECO:0000256" key="2">
    <source>
        <dbReference type="ARBA" id="ARBA00022679"/>
    </source>
</evidence>
<dbReference type="GO" id="GO:0032259">
    <property type="term" value="P:methylation"/>
    <property type="evidence" value="ECO:0007669"/>
    <property type="project" value="UniProtKB-KW"/>
</dbReference>
<dbReference type="InterPro" id="IPR013216">
    <property type="entry name" value="Methyltransf_11"/>
</dbReference>
<comment type="caution">
    <text evidence="4">The sequence shown here is derived from an EMBL/GenBank/DDBJ whole genome shotgun (WGS) entry which is preliminary data.</text>
</comment>
<dbReference type="Pfam" id="PF08241">
    <property type="entry name" value="Methyltransf_11"/>
    <property type="match status" value="1"/>
</dbReference>
<name>A0A074W1W8_9NEIS</name>
<evidence type="ECO:0000259" key="3">
    <source>
        <dbReference type="Pfam" id="PF08241"/>
    </source>
</evidence>
<dbReference type="PANTHER" id="PTHR13090">
    <property type="entry name" value="ARGININE-HYDROXYLASE NDUFAF5, MITOCHONDRIAL"/>
    <property type="match status" value="1"/>
</dbReference>
<gene>
    <name evidence="4" type="ORF">SASC598J21_008000</name>
</gene>
<dbReference type="InterPro" id="IPR050602">
    <property type="entry name" value="Malonyl-ACP_OMT"/>
</dbReference>
<keyword evidence="1" id="KW-0489">Methyltransferase</keyword>
<feature type="domain" description="Methyltransferase type 11" evidence="3">
    <location>
        <begin position="96"/>
        <end position="137"/>
    </location>
</feature>
<proteinExistence type="predicted"/>
<sequence>MTTLPHKPDWFLHAHLAATLDERLCILKQPPEQIILAAADGDESYRLLSMRYPHAHFQEYDSREAYLQAAQIIRKAKQNWWQKLHSNLPAQTVSDQLPGNQSADMVWSNLGLIHQNDPVAVIRNWAGALKPDGLLFFSHFGPDTLKEVMTLWRTEGIVVKTPNLIDMHDLGDMLFQHGFYDPVTDMDMLTLQYTNAERFIDDMRTAGLWQSLQFNSEIDAVRILANAWQSNDIQNVTLELVYGHGVKKQVLPDNTAPVQFYPSSTT</sequence>
<dbReference type="Gene3D" id="3.40.50.150">
    <property type="entry name" value="Vaccinia Virus protein VP39"/>
    <property type="match status" value="1"/>
</dbReference>
<dbReference type="PANTHER" id="PTHR13090:SF1">
    <property type="entry name" value="ARGININE-HYDROXYLASE NDUFAF5, MITOCHONDRIAL"/>
    <property type="match status" value="1"/>
</dbReference>
<evidence type="ECO:0000313" key="4">
    <source>
        <dbReference type="EMBL" id="KEQ01419.1"/>
    </source>
</evidence>
<dbReference type="EMBL" id="AVQL01000419">
    <property type="protein sequence ID" value="KEQ01419.1"/>
    <property type="molecule type" value="Genomic_DNA"/>
</dbReference>
<accession>A0A074W1W8</accession>
<evidence type="ECO:0000256" key="1">
    <source>
        <dbReference type="ARBA" id="ARBA00022603"/>
    </source>
</evidence>
<dbReference type="SUPFAM" id="SSF53335">
    <property type="entry name" value="S-adenosyl-L-methionine-dependent methyltransferases"/>
    <property type="match status" value="1"/>
</dbReference>
<reference evidence="4 5" key="1">
    <citation type="journal article" date="2014" name="PLoS Genet.">
        <title>Hidden diversity in honey bee gut symbionts detected by single-cell genomics.</title>
        <authorList>
            <person name="Engel P."/>
            <person name="Stepanauskas R."/>
            <person name="Moran N."/>
        </authorList>
    </citation>
    <scope>NUCLEOTIDE SEQUENCE [LARGE SCALE GENOMIC DNA]</scope>
    <source>
        <strain evidence="4 5">SCGC AB-598-J21</strain>
    </source>
</reference>
<dbReference type="Proteomes" id="UP000027644">
    <property type="component" value="Unassembled WGS sequence"/>
</dbReference>
<evidence type="ECO:0000313" key="5">
    <source>
        <dbReference type="Proteomes" id="UP000027644"/>
    </source>
</evidence>
<keyword evidence="2" id="KW-0808">Transferase</keyword>
<dbReference type="GO" id="GO:0008757">
    <property type="term" value="F:S-adenosylmethionine-dependent methyltransferase activity"/>
    <property type="evidence" value="ECO:0007669"/>
    <property type="project" value="InterPro"/>
</dbReference>
<protein>
    <recommendedName>
        <fullName evidence="3">Methyltransferase type 11 domain-containing protein</fullName>
    </recommendedName>
</protein>
<dbReference type="InterPro" id="IPR029063">
    <property type="entry name" value="SAM-dependent_MTases_sf"/>
</dbReference>